<proteinExistence type="predicted"/>
<dbReference type="GO" id="GO:0001881">
    <property type="term" value="P:receptor recycling"/>
    <property type="evidence" value="ECO:0007669"/>
    <property type="project" value="TreeGrafter"/>
</dbReference>
<dbReference type="Pfam" id="PF07647">
    <property type="entry name" value="SAM_2"/>
    <property type="match status" value="1"/>
</dbReference>
<dbReference type="SMART" id="SM00454">
    <property type="entry name" value="SAM"/>
    <property type="match status" value="1"/>
</dbReference>
<sequence>MDGATYVCIKQFNARLGDEISLKIGDKIQVLADDHEYNDGWYMGKNLLTGAVGLYPKSFTQILSNNTDEKTLLRSRSRRVLTPPGKQMNNGDHQSSGSTEANNSPNTHNAPNVPSKLNPNNSQDSIPTPLKESFDKLSVKDNNSSNTSGGHHMINDEIDKALKELQGDNNQSNGSTYNNSGSGSSSNNDYKPKQSSVASNNYSKSHARNPSEQSLTDDLNPLQAHNWTPKQVSSYFALVLGFSPEIASKFAKHKITGAILFEMDLGHLKELDIDSFGTRFEIHKEVEKLKEMNLRSQKLKSQSRVNSINRTDTTSSTLNSGPTEDTTYPDIDEKPLKSNQSDVLQSNEKQNELMPSALSEDTSDSTIKHSRNRSLSMDNLSKHNIEGSFASPRKAPQPPAGDSPLNSGYKFGYGSQSPYNNDDKPSGLYMTRTNASAHALSRPPSSVYDQASHSRQVSQASNSHQKKSSVSNNHKRHSSLFSFFSGNEDGDKQNSSTPTQGQTKLHSKNIQRDESGWSNGNKLISPAQIKRENSSMANSPKRRSQLFDLSNSPIHIDDAGLSPKKSKSVSVRAKSSDALKDDNKRIASDSQANLSNTRPGASRLKSLRTTSTQNIRNLTGSKKSKTSAFTEGIREVTPDEAIKTANYSGYMAKRSGNTFAWRSRYFTLHGTRLSYFTSLKDKREKGLIDITAHKVIPINSDAEDLDKADKYAAMVASTTMAGNYCFKLVPPAPGFKKGLTFTQPKTHYFAVDSEEEMRGWVKALMTATIDIDDSVPVVSSCSTPTVSLSKAQEMLAKTREENKMKDEELRAKGYIRVDEDFGNDSSFQASMYSSSTLAPERIPPKLSIDTQNNRYSTSTLNAPPKTPNLPGSHNSGGFASPYLLASGYLSSPKSGNFSSNSGTPVTTNSGYFADSVDQRPLRPPSIQQSPYERTTSGSFNPYANNNEATSTPYSTASSTNSQTNNGNTNSNGTTSPNVSSFSQNSKKDEVSESSASNGGTTSNKPLLSNSSGRLMSGNKKREKMMAFSSDDSGNHTFVIKPKK</sequence>
<dbReference type="GO" id="GO:0005802">
    <property type="term" value="C:trans-Golgi network"/>
    <property type="evidence" value="ECO:0007669"/>
    <property type="project" value="TreeGrafter"/>
</dbReference>
<dbReference type="eggNOG" id="ENOG502QPMX">
    <property type="taxonomic scope" value="Eukaryota"/>
</dbReference>
<dbReference type="InterPro" id="IPR036028">
    <property type="entry name" value="SH3-like_dom_sf"/>
</dbReference>
<evidence type="ECO:0000259" key="6">
    <source>
        <dbReference type="PROSITE" id="PS50003"/>
    </source>
</evidence>
<dbReference type="InterPro" id="IPR001452">
    <property type="entry name" value="SH3_domain"/>
</dbReference>
<evidence type="ECO:0000256" key="4">
    <source>
        <dbReference type="SAM" id="MobiDB-lite"/>
    </source>
</evidence>
<feature type="compositionally biased region" description="Polar residues" evidence="4">
    <location>
        <begin position="443"/>
        <end position="472"/>
    </location>
</feature>
<dbReference type="FunFam" id="2.30.29.30:FF:000230">
    <property type="entry name" value="Polarized growth protein (Boi2)"/>
    <property type="match status" value="1"/>
</dbReference>
<dbReference type="Pfam" id="PF14604">
    <property type="entry name" value="SH3_9"/>
    <property type="match status" value="1"/>
</dbReference>
<feature type="domain" description="SH3" evidence="5">
    <location>
        <begin position="1"/>
        <end position="65"/>
    </location>
</feature>
<dbReference type="OrthoDB" id="73680at2759"/>
<dbReference type="PROSITE" id="PS50003">
    <property type="entry name" value="PH_DOMAIN"/>
    <property type="match status" value="1"/>
</dbReference>
<feature type="region of interest" description="Disordered" evidence="4">
    <location>
        <begin position="166"/>
        <end position="222"/>
    </location>
</feature>
<dbReference type="KEGG" id="cot:CORT_0A03190"/>
<feature type="region of interest" description="Disordered" evidence="4">
    <location>
        <begin position="832"/>
        <end position="874"/>
    </location>
</feature>
<feature type="compositionally biased region" description="Low complexity" evidence="4">
    <location>
        <begin position="949"/>
        <end position="980"/>
    </location>
</feature>
<dbReference type="SMART" id="SM00326">
    <property type="entry name" value="SH3"/>
    <property type="match status" value="1"/>
</dbReference>
<protein>
    <submittedName>
        <fullName evidence="8">Boi2 protein</fullName>
    </submittedName>
</protein>
<dbReference type="Gene3D" id="1.10.150.50">
    <property type="entry name" value="Transcription Factor, Ets-1"/>
    <property type="match status" value="1"/>
</dbReference>
<dbReference type="Pfam" id="PF00169">
    <property type="entry name" value="PH"/>
    <property type="match status" value="1"/>
</dbReference>
<reference evidence="8 9" key="1">
    <citation type="journal article" date="2012" name="PLoS ONE">
        <title>Sequence and analysis of the genome of the pathogenic yeast Candida orthopsilosis.</title>
        <authorList>
            <person name="Riccombeni A."/>
            <person name="Vidanes G."/>
            <person name="Proux-Wera E."/>
            <person name="Wolfe K.H."/>
            <person name="Butler G."/>
        </authorList>
    </citation>
    <scope>NUCLEOTIDE SEQUENCE [LARGE SCALE GENOMIC DNA]</scope>
    <source>
        <strain evidence="8 9">Co 90-125</strain>
    </source>
</reference>
<dbReference type="EMBL" id="HE681719">
    <property type="protein sequence ID" value="CCG20707.1"/>
    <property type="molecule type" value="Genomic_DNA"/>
</dbReference>
<dbReference type="CDD" id="cd09535">
    <property type="entry name" value="SAM_BOI-like_fungal"/>
    <property type="match status" value="1"/>
</dbReference>
<dbReference type="InterPro" id="IPR045188">
    <property type="entry name" value="Boi1/Boi2-like"/>
</dbReference>
<dbReference type="Gene3D" id="2.30.29.30">
    <property type="entry name" value="Pleckstrin-homology domain (PH domain)/Phosphotyrosine-binding domain (PTB)"/>
    <property type="match status" value="1"/>
</dbReference>
<feature type="compositionally biased region" description="Polar residues" evidence="4">
    <location>
        <begin position="992"/>
        <end position="1013"/>
    </location>
</feature>
<feature type="compositionally biased region" description="Polar residues" evidence="4">
    <location>
        <begin position="588"/>
        <end position="599"/>
    </location>
</feature>
<evidence type="ECO:0000256" key="3">
    <source>
        <dbReference type="PROSITE-ProRule" id="PRU00192"/>
    </source>
</evidence>
<dbReference type="HOGENOM" id="CLU_003845_0_0_1"/>
<feature type="region of interest" description="Disordered" evidence="4">
    <location>
        <begin position="908"/>
        <end position="1043"/>
    </location>
</feature>
<dbReference type="CDD" id="cd11886">
    <property type="entry name" value="SH3_BOI"/>
    <property type="match status" value="1"/>
</dbReference>
<dbReference type="InterPro" id="IPR001849">
    <property type="entry name" value="PH_domain"/>
</dbReference>
<dbReference type="SUPFAM" id="SSF50729">
    <property type="entry name" value="PH domain-like"/>
    <property type="match status" value="1"/>
</dbReference>
<dbReference type="SMART" id="SM00233">
    <property type="entry name" value="PH"/>
    <property type="match status" value="1"/>
</dbReference>
<feature type="region of interest" description="Disordered" evidence="4">
    <location>
        <begin position="74"/>
        <end position="130"/>
    </location>
</feature>
<dbReference type="GO" id="GO:0042147">
    <property type="term" value="P:retrograde transport, endosome to Golgi"/>
    <property type="evidence" value="ECO:0007669"/>
    <property type="project" value="TreeGrafter"/>
</dbReference>
<feature type="compositionally biased region" description="Polar residues" evidence="4">
    <location>
        <begin position="337"/>
        <end position="348"/>
    </location>
</feature>
<keyword evidence="2" id="KW-0597">Phosphoprotein</keyword>
<dbReference type="Gene3D" id="2.30.30.40">
    <property type="entry name" value="SH3 Domains"/>
    <property type="match status" value="1"/>
</dbReference>
<dbReference type="InterPro" id="IPR035551">
    <property type="entry name" value="Boi1/2_SH3"/>
</dbReference>
<dbReference type="RefSeq" id="XP_003866147.1">
    <property type="nucleotide sequence ID" value="XM_003866099.1"/>
</dbReference>
<evidence type="ECO:0000313" key="9">
    <source>
        <dbReference type="Proteomes" id="UP000005018"/>
    </source>
</evidence>
<feature type="compositionally biased region" description="Basic and acidic residues" evidence="4">
    <location>
        <begin position="574"/>
        <end position="587"/>
    </location>
</feature>
<feature type="compositionally biased region" description="Polar residues" evidence="4">
    <location>
        <begin position="925"/>
        <end position="948"/>
    </location>
</feature>
<accession>H8WW83</accession>
<dbReference type="Proteomes" id="UP000005018">
    <property type="component" value="Chromosome 1"/>
</dbReference>
<dbReference type="PANTHER" id="PTHR22902">
    <property type="entry name" value="SESQUIPEDALIAN"/>
    <property type="match status" value="1"/>
</dbReference>
<dbReference type="GO" id="GO:0030447">
    <property type="term" value="P:filamentous growth"/>
    <property type="evidence" value="ECO:0007669"/>
    <property type="project" value="UniProtKB-ARBA"/>
</dbReference>
<dbReference type="InterPro" id="IPR001660">
    <property type="entry name" value="SAM"/>
</dbReference>
<feature type="compositionally biased region" description="Polar residues" evidence="4">
    <location>
        <begin position="87"/>
        <end position="126"/>
    </location>
</feature>
<feature type="region of interest" description="Disordered" evidence="4">
    <location>
        <begin position="297"/>
        <end position="604"/>
    </location>
</feature>
<dbReference type="GO" id="GO:0055037">
    <property type="term" value="C:recycling endosome"/>
    <property type="evidence" value="ECO:0007669"/>
    <property type="project" value="TreeGrafter"/>
</dbReference>
<organism evidence="8 9">
    <name type="scientific">Candida orthopsilosis (strain 90-125)</name>
    <name type="common">Yeast</name>
    <dbReference type="NCBI Taxonomy" id="1136231"/>
    <lineage>
        <taxon>Eukaryota</taxon>
        <taxon>Fungi</taxon>
        <taxon>Dikarya</taxon>
        <taxon>Ascomycota</taxon>
        <taxon>Saccharomycotina</taxon>
        <taxon>Pichiomycetes</taxon>
        <taxon>Debaryomycetaceae</taxon>
        <taxon>Candida/Lodderomyces clade</taxon>
        <taxon>Candida</taxon>
    </lineage>
</organism>
<dbReference type="PANTHER" id="PTHR22902:SF27">
    <property type="entry name" value="PLECKSTRIN HOMOLOGY DOMAIN-CONTAINING FAMILY A MEMBER 3"/>
    <property type="match status" value="1"/>
</dbReference>
<dbReference type="SUPFAM" id="SSF50044">
    <property type="entry name" value="SH3-domain"/>
    <property type="match status" value="1"/>
</dbReference>
<feature type="domain" description="SAM" evidence="7">
    <location>
        <begin position="227"/>
        <end position="292"/>
    </location>
</feature>
<feature type="domain" description="PH" evidence="6">
    <location>
        <begin position="644"/>
        <end position="769"/>
    </location>
</feature>
<dbReference type="GO" id="GO:0007032">
    <property type="term" value="P:endosome organization"/>
    <property type="evidence" value="ECO:0007669"/>
    <property type="project" value="TreeGrafter"/>
</dbReference>
<feature type="compositionally biased region" description="Polar residues" evidence="4">
    <location>
        <begin position="297"/>
        <end position="326"/>
    </location>
</feature>
<feature type="compositionally biased region" description="Polar residues" evidence="4">
    <location>
        <begin position="493"/>
        <end position="504"/>
    </location>
</feature>
<dbReference type="InterPro" id="IPR013761">
    <property type="entry name" value="SAM/pointed_sf"/>
</dbReference>
<dbReference type="PROSITE" id="PS50002">
    <property type="entry name" value="SH3"/>
    <property type="match status" value="1"/>
</dbReference>
<evidence type="ECO:0000313" key="8">
    <source>
        <dbReference type="EMBL" id="CCG20707.1"/>
    </source>
</evidence>
<dbReference type="GO" id="GO:0005769">
    <property type="term" value="C:early endosome"/>
    <property type="evidence" value="ECO:0007669"/>
    <property type="project" value="TreeGrafter"/>
</dbReference>
<dbReference type="AlphaFoldDB" id="H8WW83"/>
<feature type="compositionally biased region" description="Low complexity" evidence="4">
    <location>
        <begin position="169"/>
        <end position="188"/>
    </location>
</feature>
<dbReference type="InterPro" id="IPR011993">
    <property type="entry name" value="PH-like_dom_sf"/>
</dbReference>
<dbReference type="PROSITE" id="PS50105">
    <property type="entry name" value="SAM_DOMAIN"/>
    <property type="match status" value="1"/>
</dbReference>
<dbReference type="GeneID" id="14536871"/>
<evidence type="ECO:0000256" key="2">
    <source>
        <dbReference type="ARBA" id="ARBA00022553"/>
    </source>
</evidence>
<evidence type="ECO:0000259" key="7">
    <source>
        <dbReference type="PROSITE" id="PS50105"/>
    </source>
</evidence>
<keyword evidence="9" id="KW-1185">Reference proteome</keyword>
<name>H8WW83_CANO9</name>
<dbReference type="GO" id="GO:0005829">
    <property type="term" value="C:cytosol"/>
    <property type="evidence" value="ECO:0007669"/>
    <property type="project" value="GOC"/>
</dbReference>
<dbReference type="SUPFAM" id="SSF47769">
    <property type="entry name" value="SAM/Pointed domain"/>
    <property type="match status" value="1"/>
</dbReference>
<evidence type="ECO:0000256" key="1">
    <source>
        <dbReference type="ARBA" id="ARBA00022443"/>
    </source>
</evidence>
<gene>
    <name evidence="8" type="ORF">CORT_0A03190</name>
</gene>
<feature type="compositionally biased region" description="Polar residues" evidence="4">
    <location>
        <begin position="193"/>
        <end position="222"/>
    </location>
</feature>
<evidence type="ECO:0000259" key="5">
    <source>
        <dbReference type="PROSITE" id="PS50002"/>
    </source>
</evidence>
<keyword evidence="1 3" id="KW-0728">SH3 domain</keyword>
<feature type="compositionally biased region" description="Polar residues" evidence="4">
    <location>
        <begin position="848"/>
        <end position="861"/>
    </location>
</feature>